<dbReference type="EMBL" id="WBVQ01000002">
    <property type="protein sequence ID" value="KAB2815885.1"/>
    <property type="molecule type" value="Genomic_DNA"/>
</dbReference>
<dbReference type="Gene3D" id="1.25.40.10">
    <property type="entry name" value="Tetratricopeptide repeat domain"/>
    <property type="match status" value="1"/>
</dbReference>
<proteinExistence type="predicted"/>
<gene>
    <name evidence="2" type="ORF">F8C82_09305</name>
</gene>
<evidence type="ECO:0000259" key="1">
    <source>
        <dbReference type="Pfam" id="PF25064"/>
    </source>
</evidence>
<dbReference type="SUPFAM" id="SSF48452">
    <property type="entry name" value="TPR-like"/>
    <property type="match status" value="1"/>
</dbReference>
<evidence type="ECO:0000313" key="3">
    <source>
        <dbReference type="Proteomes" id="UP000484164"/>
    </source>
</evidence>
<protein>
    <submittedName>
        <fullName evidence="2">Tetratricopeptide repeat protein</fullName>
    </submittedName>
</protein>
<dbReference type="Pfam" id="PF25064">
    <property type="entry name" value="ARM_TT21_5th"/>
    <property type="match status" value="1"/>
</dbReference>
<sequence>MKTGPIIAVASAAVLTTLLFIAPRTPQTVEVAQEEEAVHDHSHEGMSPLDAKVAQAVEIIQSQEQPPMVAVGMLREVLEEDPQHIGALMTLGDLSVMSNQLDRAEGRYITILAIEPDNFEALEKLLQVYDATGKVDQAKGAIQEFLEKNERHPERAELEERLSLLQEK</sequence>
<comment type="caution">
    <text evidence="2">The sequence shown here is derived from an EMBL/GenBank/DDBJ whole genome shotgun (WGS) entry which is preliminary data.</text>
</comment>
<accession>A0A6L3ZDG3</accession>
<name>A0A6L3ZDG3_9FLAO</name>
<reference evidence="2 3" key="1">
    <citation type="submission" date="2019-10" db="EMBL/GenBank/DDBJ databases">
        <title>Genome sequence of Phaeocystidibacter marisrubri JCM30614 (type strain).</title>
        <authorList>
            <person name="Bowman J.P."/>
        </authorList>
    </citation>
    <scope>NUCLEOTIDE SEQUENCE [LARGE SCALE GENOMIC DNA]</scope>
    <source>
        <strain evidence="2 3">JCM 30614</strain>
    </source>
</reference>
<evidence type="ECO:0000313" key="2">
    <source>
        <dbReference type="EMBL" id="KAB2815885.1"/>
    </source>
</evidence>
<dbReference type="Proteomes" id="UP000484164">
    <property type="component" value="Unassembled WGS sequence"/>
</dbReference>
<organism evidence="2 3">
    <name type="scientific">Phaeocystidibacter marisrubri</name>
    <dbReference type="NCBI Taxonomy" id="1577780"/>
    <lineage>
        <taxon>Bacteria</taxon>
        <taxon>Pseudomonadati</taxon>
        <taxon>Bacteroidota</taxon>
        <taxon>Flavobacteriia</taxon>
        <taxon>Flavobacteriales</taxon>
        <taxon>Phaeocystidibacteraceae</taxon>
        <taxon>Phaeocystidibacter</taxon>
    </lineage>
</organism>
<dbReference type="OrthoDB" id="1490552at2"/>
<dbReference type="InterPro" id="IPR011990">
    <property type="entry name" value="TPR-like_helical_dom_sf"/>
</dbReference>
<dbReference type="RefSeq" id="WP_151693314.1">
    <property type="nucleotide sequence ID" value="NZ_BMGX01000001.1"/>
</dbReference>
<keyword evidence="3" id="KW-1185">Reference proteome</keyword>
<dbReference type="InterPro" id="IPR056835">
    <property type="entry name" value="ARM_TT21_5th"/>
</dbReference>
<feature type="domain" description="Tetratricopeptide repeat protein 21A/21B fifth ARM repeats" evidence="1">
    <location>
        <begin position="87"/>
        <end position="157"/>
    </location>
</feature>
<dbReference type="AlphaFoldDB" id="A0A6L3ZDG3"/>